<dbReference type="InterPro" id="IPR009000">
    <property type="entry name" value="Transl_B-barrel_sf"/>
</dbReference>
<dbReference type="InterPro" id="IPR019927">
    <property type="entry name" value="Ribosomal_uL3_bac/org-type"/>
</dbReference>
<dbReference type="PROSITE" id="PS00474">
    <property type="entry name" value="RIBOSOMAL_L3"/>
    <property type="match status" value="1"/>
</dbReference>
<evidence type="ECO:0000256" key="2">
    <source>
        <dbReference type="ARBA" id="ARBA00006540"/>
    </source>
</evidence>
<dbReference type="OMA" id="PNRRREM"/>
<dbReference type="FunCoup" id="A9UU71">
    <property type="interactions" value="1219"/>
</dbReference>
<dbReference type="Pfam" id="PF00297">
    <property type="entry name" value="Ribosomal_L3"/>
    <property type="match status" value="1"/>
</dbReference>
<keyword evidence="11" id="KW-1185">Reference proteome</keyword>
<reference evidence="10 11" key="1">
    <citation type="journal article" date="2008" name="Nature">
        <title>The genome of the choanoflagellate Monosiga brevicollis and the origin of metazoans.</title>
        <authorList>
            <consortium name="JGI Sequencing"/>
            <person name="King N."/>
            <person name="Westbrook M.J."/>
            <person name="Young S.L."/>
            <person name="Kuo A."/>
            <person name="Abedin M."/>
            <person name="Chapman J."/>
            <person name="Fairclough S."/>
            <person name="Hellsten U."/>
            <person name="Isogai Y."/>
            <person name="Letunic I."/>
            <person name="Marr M."/>
            <person name="Pincus D."/>
            <person name="Putnam N."/>
            <person name="Rokas A."/>
            <person name="Wright K.J."/>
            <person name="Zuzow R."/>
            <person name="Dirks W."/>
            <person name="Good M."/>
            <person name="Goodstein D."/>
            <person name="Lemons D."/>
            <person name="Li W."/>
            <person name="Lyons J.B."/>
            <person name="Morris A."/>
            <person name="Nichols S."/>
            <person name="Richter D.J."/>
            <person name="Salamov A."/>
            <person name="Bork P."/>
            <person name="Lim W.A."/>
            <person name="Manning G."/>
            <person name="Miller W.T."/>
            <person name="McGinnis W."/>
            <person name="Shapiro H."/>
            <person name="Tjian R."/>
            <person name="Grigoriev I.V."/>
            <person name="Rokhsar D."/>
        </authorList>
    </citation>
    <scope>NUCLEOTIDE SEQUENCE [LARGE SCALE GENOMIC DNA]</scope>
    <source>
        <strain evidence="11">MX1 / ATCC 50154</strain>
    </source>
</reference>
<dbReference type="eggNOG" id="KOG3141">
    <property type="taxonomic scope" value="Eukaryota"/>
</dbReference>
<comment type="similarity">
    <text evidence="2 8">Belongs to the universal ribosomal protein uL3 family.</text>
</comment>
<dbReference type="PANTHER" id="PTHR11229:SF8">
    <property type="entry name" value="LARGE RIBOSOMAL SUBUNIT PROTEIN UL3M"/>
    <property type="match status" value="1"/>
</dbReference>
<sequence>MAVTGAASGLRLWARGGLGALSSLRQHLVQRAAQLATPHRCASTQAQAEEVPVDVMVPLSSHLVRRAPLIAKKLGMTQTWDRWGTLIPMTVLQVEDCQVVGHRTIERDGYEALILGAETIKDSKLDGRIRGQFAKHGLPSKRHMEEARISAEAMLPIGYELSCEHFEPGQLVDVRGTTIGKGFAGVMKRHNFKGMPATHGVTKTHRRMGGFGGGQDPGRVWKGKRNAGRMGGVLRWQRNLAVIRIDTRYNLIMVAGSIPGAENSRVLVRDAIMNPLHKPNFISRPKGTLGAGLFEAPVPEEDPYNTMLD</sequence>
<evidence type="ECO:0000256" key="1">
    <source>
        <dbReference type="ARBA" id="ARBA00004173"/>
    </source>
</evidence>
<keyword evidence="6 8" id="KW-0687">Ribonucleoprotein</keyword>
<dbReference type="KEGG" id="mbr:MONBRDRAFT_23696"/>
<evidence type="ECO:0000313" key="11">
    <source>
        <dbReference type="Proteomes" id="UP000001357"/>
    </source>
</evidence>
<keyword evidence="5" id="KW-0496">Mitochondrion</keyword>
<comment type="subcellular location">
    <subcellularLocation>
        <location evidence="1">Mitochondrion</location>
    </subcellularLocation>
</comment>
<evidence type="ECO:0000256" key="8">
    <source>
        <dbReference type="RuleBase" id="RU003905"/>
    </source>
</evidence>
<evidence type="ECO:0000256" key="4">
    <source>
        <dbReference type="ARBA" id="ARBA00022980"/>
    </source>
</evidence>
<proteinExistence type="inferred from homology"/>
<accession>A9UU71</accession>
<dbReference type="AlphaFoldDB" id="A9UU71"/>
<evidence type="ECO:0000256" key="7">
    <source>
        <dbReference type="ARBA" id="ARBA00035209"/>
    </source>
</evidence>
<dbReference type="GeneID" id="5888954"/>
<dbReference type="EMBL" id="CH991545">
    <property type="protein sequence ID" value="EDQ91371.1"/>
    <property type="molecule type" value="Genomic_DNA"/>
</dbReference>
<gene>
    <name evidence="10" type="ORF">MONBRDRAFT_23696</name>
</gene>
<dbReference type="Gene3D" id="2.40.30.10">
    <property type="entry name" value="Translation factors"/>
    <property type="match status" value="1"/>
</dbReference>
<dbReference type="InParanoid" id="A9UU71"/>
<protein>
    <recommendedName>
        <fullName evidence="7">Large ribosomal subunit protein uL3m</fullName>
    </recommendedName>
</protein>
<evidence type="ECO:0000313" key="10">
    <source>
        <dbReference type="EMBL" id="EDQ91371.1"/>
    </source>
</evidence>
<feature type="region of interest" description="Disordered" evidence="9">
    <location>
        <begin position="194"/>
        <end position="220"/>
    </location>
</feature>
<evidence type="ECO:0000256" key="9">
    <source>
        <dbReference type="SAM" id="MobiDB-lite"/>
    </source>
</evidence>
<dbReference type="PANTHER" id="PTHR11229">
    <property type="entry name" value="50S RIBOSOMAL PROTEIN L3"/>
    <property type="match status" value="1"/>
</dbReference>
<evidence type="ECO:0000256" key="6">
    <source>
        <dbReference type="ARBA" id="ARBA00023274"/>
    </source>
</evidence>
<keyword evidence="3" id="KW-0809">Transit peptide</keyword>
<dbReference type="InterPro" id="IPR019926">
    <property type="entry name" value="Ribosomal_uL3_CS"/>
</dbReference>
<evidence type="ECO:0000256" key="5">
    <source>
        <dbReference type="ARBA" id="ARBA00023128"/>
    </source>
</evidence>
<dbReference type="GO" id="GO:0006412">
    <property type="term" value="P:translation"/>
    <property type="evidence" value="ECO:0007669"/>
    <property type="project" value="InterPro"/>
</dbReference>
<dbReference type="STRING" id="81824.A9UU71"/>
<dbReference type="RefSeq" id="XP_001743793.1">
    <property type="nucleotide sequence ID" value="XM_001743741.1"/>
</dbReference>
<dbReference type="FunFam" id="2.40.30.10:FF:000004">
    <property type="entry name" value="50S ribosomal protein L3"/>
    <property type="match status" value="1"/>
</dbReference>
<dbReference type="Gene3D" id="3.30.160.810">
    <property type="match status" value="1"/>
</dbReference>
<dbReference type="Proteomes" id="UP000001357">
    <property type="component" value="Unassembled WGS sequence"/>
</dbReference>
<dbReference type="HAMAP" id="MF_01325_B">
    <property type="entry name" value="Ribosomal_uL3_B"/>
    <property type="match status" value="1"/>
</dbReference>
<dbReference type="GO" id="GO:0005762">
    <property type="term" value="C:mitochondrial large ribosomal subunit"/>
    <property type="evidence" value="ECO:0000318"/>
    <property type="project" value="GO_Central"/>
</dbReference>
<organism evidence="10 11">
    <name type="scientific">Monosiga brevicollis</name>
    <name type="common">Choanoflagellate</name>
    <dbReference type="NCBI Taxonomy" id="81824"/>
    <lineage>
        <taxon>Eukaryota</taxon>
        <taxon>Choanoflagellata</taxon>
        <taxon>Craspedida</taxon>
        <taxon>Salpingoecidae</taxon>
        <taxon>Monosiga</taxon>
    </lineage>
</organism>
<keyword evidence="4 8" id="KW-0689">Ribosomal protein</keyword>
<dbReference type="GO" id="GO:0003735">
    <property type="term" value="F:structural constituent of ribosome"/>
    <property type="evidence" value="ECO:0000318"/>
    <property type="project" value="GO_Central"/>
</dbReference>
<dbReference type="InterPro" id="IPR000597">
    <property type="entry name" value="Ribosomal_uL3"/>
</dbReference>
<name>A9UU71_MONBE</name>
<evidence type="ECO:0000256" key="3">
    <source>
        <dbReference type="ARBA" id="ARBA00022946"/>
    </source>
</evidence>
<dbReference type="NCBIfam" id="TIGR03625">
    <property type="entry name" value="L3_bact"/>
    <property type="match status" value="1"/>
</dbReference>
<dbReference type="SUPFAM" id="SSF50447">
    <property type="entry name" value="Translation proteins"/>
    <property type="match status" value="1"/>
</dbReference>